<reference evidence="4" key="1">
    <citation type="submission" date="2019-02" db="EMBL/GenBank/DDBJ databases">
        <authorList>
            <person name="Gruber-Vodicka R. H."/>
            <person name="Seah K. B. B."/>
        </authorList>
    </citation>
    <scope>NUCLEOTIDE SEQUENCE</scope>
    <source>
        <strain evidence="4">BECK_DK161</strain>
    </source>
</reference>
<proteinExistence type="predicted"/>
<dbReference type="PROSITE" id="PS50198">
    <property type="entry name" value="PPIC_PPIASE_2"/>
    <property type="match status" value="1"/>
</dbReference>
<dbReference type="Gene3D" id="3.10.50.40">
    <property type="match status" value="1"/>
</dbReference>
<sequence>MVKDELANRMEKPSLLLVMANGAILLLLGIALAFLFTETGIIGNRDPLTVQSAMPDYGGIAVTLPLIRRAAEELAPEKRQEVLANPSKFQNFVHEQVLRRAIMTAARNDKVLQEDPGVGYRMRTVAEQVLIDEYLKGRLDTGISEDFPYEKQMREYYKQNKNRFLLKERLHVWQIFFALPKNASDTERERAMATARALVEKLKSGQIGFGDAAAQYSKHEPSRSNGGYLGVFEVSQLFPKLRDALVRLDEGQISDPVRSDTGIHILKRGAKIPARTLTFGQAREKIRSDMRNMALNDLRKRMLDEIYRSHGKPVSETSAEQWRAALRSNYAQKPDDGAKSTILPR</sequence>
<dbReference type="EMBL" id="CAADEY010000067">
    <property type="protein sequence ID" value="VFJ58750.1"/>
    <property type="molecule type" value="Genomic_DNA"/>
</dbReference>
<organism evidence="4">
    <name type="scientific">Candidatus Kentrum sp. DK</name>
    <dbReference type="NCBI Taxonomy" id="2126562"/>
    <lineage>
        <taxon>Bacteria</taxon>
        <taxon>Pseudomonadati</taxon>
        <taxon>Pseudomonadota</taxon>
        <taxon>Gammaproteobacteria</taxon>
        <taxon>Candidatus Kentrum</taxon>
    </lineage>
</organism>
<keyword evidence="2" id="KW-0472">Membrane</keyword>
<dbReference type="AlphaFoldDB" id="A0A450SXG9"/>
<evidence type="ECO:0000256" key="1">
    <source>
        <dbReference type="PROSITE-ProRule" id="PRU00278"/>
    </source>
</evidence>
<name>A0A450SXG9_9GAMM</name>
<dbReference type="InterPro" id="IPR050280">
    <property type="entry name" value="OMP_Chaperone_SurA"/>
</dbReference>
<dbReference type="SUPFAM" id="SSF54534">
    <property type="entry name" value="FKBP-like"/>
    <property type="match status" value="1"/>
</dbReference>
<dbReference type="PANTHER" id="PTHR47637:SF1">
    <property type="entry name" value="CHAPERONE SURA"/>
    <property type="match status" value="1"/>
</dbReference>
<dbReference type="PROSITE" id="PS01096">
    <property type="entry name" value="PPIC_PPIASE_1"/>
    <property type="match status" value="1"/>
</dbReference>
<protein>
    <submittedName>
        <fullName evidence="4">Parvulin-like peptidyl-prolyl isomerase</fullName>
    </submittedName>
</protein>
<gene>
    <name evidence="4" type="ORF">BECKDK2373C_GA0170839_106724</name>
</gene>
<keyword evidence="1" id="KW-0697">Rotamase</keyword>
<feature type="domain" description="PpiC" evidence="3">
    <location>
        <begin position="167"/>
        <end position="270"/>
    </location>
</feature>
<dbReference type="Pfam" id="PF00639">
    <property type="entry name" value="Rotamase"/>
    <property type="match status" value="1"/>
</dbReference>
<dbReference type="GO" id="GO:0003755">
    <property type="term" value="F:peptidyl-prolyl cis-trans isomerase activity"/>
    <property type="evidence" value="ECO:0007669"/>
    <property type="project" value="UniProtKB-KW"/>
</dbReference>
<feature type="transmembrane region" description="Helical" evidence="2">
    <location>
        <begin position="15"/>
        <end position="36"/>
    </location>
</feature>
<keyword evidence="1 4" id="KW-0413">Isomerase</keyword>
<dbReference type="InterPro" id="IPR023058">
    <property type="entry name" value="PPIase_PpiC_CS"/>
</dbReference>
<evidence type="ECO:0000259" key="3">
    <source>
        <dbReference type="PROSITE" id="PS50198"/>
    </source>
</evidence>
<accession>A0A450SXG9</accession>
<keyword evidence="2" id="KW-0812">Transmembrane</keyword>
<evidence type="ECO:0000313" key="4">
    <source>
        <dbReference type="EMBL" id="VFJ58750.1"/>
    </source>
</evidence>
<dbReference type="PANTHER" id="PTHR47637">
    <property type="entry name" value="CHAPERONE SURA"/>
    <property type="match status" value="1"/>
</dbReference>
<dbReference type="InterPro" id="IPR046357">
    <property type="entry name" value="PPIase_dom_sf"/>
</dbReference>
<dbReference type="InterPro" id="IPR000297">
    <property type="entry name" value="PPIase_PpiC"/>
</dbReference>
<evidence type="ECO:0000256" key="2">
    <source>
        <dbReference type="SAM" id="Phobius"/>
    </source>
</evidence>
<keyword evidence="2" id="KW-1133">Transmembrane helix</keyword>